<dbReference type="Proteomes" id="UP000011910">
    <property type="component" value="Unassembled WGS sequence"/>
</dbReference>
<comment type="caution">
    <text evidence="3">The sequence shown here is derived from an EMBL/GenBank/DDBJ whole genome shotgun (WGS) entry which is preliminary data.</text>
</comment>
<dbReference type="InterPro" id="IPR011050">
    <property type="entry name" value="Pectin_lyase_fold/virulence"/>
</dbReference>
<evidence type="ECO:0000259" key="2">
    <source>
        <dbReference type="Pfam" id="PF18962"/>
    </source>
</evidence>
<dbReference type="Gene3D" id="2.160.20.10">
    <property type="entry name" value="Single-stranded right-handed beta-helix, Pectin lyase-like"/>
    <property type="match status" value="2"/>
</dbReference>
<proteinExistence type="predicted"/>
<dbReference type="eggNOG" id="COG2353">
    <property type="taxonomic scope" value="Bacteria"/>
</dbReference>
<dbReference type="InterPro" id="IPR012334">
    <property type="entry name" value="Pectin_lyas_fold"/>
</dbReference>
<organism evidence="3 4">
    <name type="scientific">Cesiribacter andamanensis AMV16</name>
    <dbReference type="NCBI Taxonomy" id="1279009"/>
    <lineage>
        <taxon>Bacteria</taxon>
        <taxon>Pseudomonadati</taxon>
        <taxon>Bacteroidota</taxon>
        <taxon>Cytophagia</taxon>
        <taxon>Cytophagales</taxon>
        <taxon>Cesiribacteraceae</taxon>
        <taxon>Cesiribacter</taxon>
    </lineage>
</organism>
<keyword evidence="4" id="KW-1185">Reference proteome</keyword>
<dbReference type="InterPro" id="IPR026444">
    <property type="entry name" value="Secre_tail"/>
</dbReference>
<protein>
    <recommendedName>
        <fullName evidence="2">Secretion system C-terminal sorting domain-containing protein</fullName>
    </recommendedName>
</protein>
<evidence type="ECO:0000313" key="3">
    <source>
        <dbReference type="EMBL" id="EMR04105.1"/>
    </source>
</evidence>
<gene>
    <name evidence="3" type="ORF">ADICEAN_00728</name>
</gene>
<evidence type="ECO:0000313" key="4">
    <source>
        <dbReference type="Proteomes" id="UP000011910"/>
    </source>
</evidence>
<dbReference type="RefSeq" id="WP_009194134.1">
    <property type="nucleotide sequence ID" value="NZ_AODQ01000011.1"/>
</dbReference>
<dbReference type="SUPFAM" id="SSF51126">
    <property type="entry name" value="Pectin lyase-like"/>
    <property type="match status" value="2"/>
</dbReference>
<dbReference type="OrthoDB" id="863479at2"/>
<dbReference type="NCBIfam" id="TIGR04183">
    <property type="entry name" value="Por_Secre_tail"/>
    <property type="match status" value="1"/>
</dbReference>
<reference evidence="3 4" key="1">
    <citation type="journal article" date="2013" name="Genome Announc.">
        <title>Draft Genome Sequence of Cesiribacter andamanensis Strain AMV16T, Isolated from a Soil Sample from a Mud Volcano in the Andaman Islands, India.</title>
        <authorList>
            <person name="Shivaji S."/>
            <person name="Ara S."/>
            <person name="Begum Z."/>
            <person name="Srinivas T.N."/>
            <person name="Singh A."/>
            <person name="Kumar Pinnaka A."/>
        </authorList>
    </citation>
    <scope>NUCLEOTIDE SEQUENCE [LARGE SCALE GENOMIC DNA]</scope>
    <source>
        <strain evidence="3 4">AMV16</strain>
    </source>
</reference>
<accession>M7NQW2</accession>
<evidence type="ECO:0000256" key="1">
    <source>
        <dbReference type="SAM" id="MobiDB-lite"/>
    </source>
</evidence>
<dbReference type="STRING" id="1279009.ADICEAN_00728"/>
<feature type="region of interest" description="Disordered" evidence="1">
    <location>
        <begin position="1297"/>
        <end position="1316"/>
    </location>
</feature>
<feature type="domain" description="Secretion system C-terminal sorting" evidence="2">
    <location>
        <begin position="1458"/>
        <end position="1533"/>
    </location>
</feature>
<name>M7NQW2_9BACT</name>
<dbReference type="EMBL" id="AODQ01000011">
    <property type="protein sequence ID" value="EMR04105.1"/>
    <property type="molecule type" value="Genomic_DNA"/>
</dbReference>
<dbReference type="Pfam" id="PF18962">
    <property type="entry name" value="Por_Secre_tail"/>
    <property type="match status" value="1"/>
</dbReference>
<sequence length="1536" mass="165427">MQLHLHTPPAQSPSFLSLTFISFLLLLSLRAPAQILVQDFERLGSLSEFSQATNPSAQQVNVLLQTSTDGNTTFSLASLQGRRVLRLSKESNNQVYWIKDQGFETPAVMRLQFDLSTSAPGLGAGQTVSFGSFFVGRDLSRDRNFPEYARRFASVELRWAGPDRFRIENRVNNTANGGHTAASGTTISIFLNNSGGAFTYLAPNGLPETIPHQGVDIWAGQALVVNDAPAQAAVQANPAPLQEIKFVTRNTNATGLADFDNFLIESVPAYIPPPALNPAGGTYTVGVGGDFSSLTRTGGVFHALNQLQAINGPFVFEVISHLPDETGEHALNELSGASAQHTISIRPRPGNTPYQISGSSDVARGALIRLNGADWVRLDGRSSTNGSSGLQVPEGLLFRNTGTAPTIGLERGATHVYLGYCLLQGRSSDPQQGVIFLNGTAGGNSHATIEYNEIGGYEEQYPVNALASRSAENSPNEAVLVQGNEFYSFGAKGSASPDYPSELLLGPGSTNWTIDQNHFYLRQATFTHSSSDVFSLRGIRILSGTDYTIRQNYFGGQQPFAGGAPLHIITTSPQQAYASILPLSFESPQGAALFEHNRIANITAETSATPLEGDALALSAVAYAGRVDFVKNEFYGLTAISTGQASVLQGGYAIIPIQFRNRPALQTAGSVVGNRIEGVLLKGNRSGAGGSYLTFRGIFIDSQANVPDIRDNSIRNIAADVSGRLGADLIGIVYRGTAAQARIERNMICDLRNGSSFGEAVAISPLLYGSTGIYTQHVSGGLLIANNMLALATPQAQSTTSLHGLYLNSAAQQPVKVYYNTLYMYGPGNASARTSHLLRREGSAPIDIKNNILLDTRATEGVNYLIYSRLSSGISSNHNLLYQAREVAPYPDFGYIAGNSAANLPQWQQMTLAAGGQSHDLASISQNVERYFVDPQACNLRILETLSPQSPTIDAGTELADVGTDIDQVVRINPDMGASEAFNAWIGVQDSRWDNPANWSRGQVPDCEANNLVGVLPNGTRIWEQTVRFQPQITSPNAYYRNLVVLEGASVTIGSANALLQQCGLQNPLLEGITNRGAIQYTAPGEIRLMGVLRNEGNWQAGQGTLTLNGAARQTINSTAELEIWRLRLTGGGDKRLEEIQTLSVRHSLVLEEGVLYSSEESLLSLGPDAAVDGNPSNTAYISGPMLKHFSRAEDFVFPVGDAGRLGQVAVITEQDRTTSFKVAYHAEAAPVPTDPAAYPAAFEEVAQVSEQEYWTVQQLGGSAAAQLALYWDEQSGIAEVAEEDLLVARWSRDDSRWRDEGNDGMESAADPEEGRLRSAPGLSSFGNQGGDRGIFTFGTTNPQAPLPVTLISFDAALRGKDVVLQWRTATEEGNSHFLVQRSRDGVDFTTLGSIASKAAEGNSQQELAYTFSDVGVAEVLAGPLYYRLEQVDIDGSREYSPVVLVQLSNPHFTVNGIYPNPFTHNLVVNLQGSRDQQVQLRVLHSDGRLLAEQQLHVQKGETIMPIGQLQHLPAGLYVLEITAGTYTSHHRLVKK</sequence>